<sequence length="102" mass="10869">MTASHTGSTTNLRHCTTINIPACTSSSSSIGSTSHRRRTLALKTTIRTRSIHRRWTATATITKSGTIHSTPLPPQLVRNPPGHPLATPSLATPPEPPSKVSI</sequence>
<proteinExistence type="predicted"/>
<name>A0A8D8BUZ0_CULPI</name>
<evidence type="ECO:0000256" key="1">
    <source>
        <dbReference type="SAM" id="MobiDB-lite"/>
    </source>
</evidence>
<feature type="region of interest" description="Disordered" evidence="1">
    <location>
        <begin position="63"/>
        <end position="102"/>
    </location>
</feature>
<dbReference type="AlphaFoldDB" id="A0A8D8BUZ0"/>
<accession>A0A8D8BUZ0</accession>
<protein>
    <submittedName>
        <fullName evidence="2">(northern house mosquito) hypothetical protein</fullName>
    </submittedName>
</protein>
<evidence type="ECO:0000313" key="2">
    <source>
        <dbReference type="EMBL" id="CAG6480130.1"/>
    </source>
</evidence>
<feature type="compositionally biased region" description="Pro residues" evidence="1">
    <location>
        <begin position="91"/>
        <end position="102"/>
    </location>
</feature>
<organism evidence="2">
    <name type="scientific">Culex pipiens</name>
    <name type="common">House mosquito</name>
    <dbReference type="NCBI Taxonomy" id="7175"/>
    <lineage>
        <taxon>Eukaryota</taxon>
        <taxon>Metazoa</taxon>
        <taxon>Ecdysozoa</taxon>
        <taxon>Arthropoda</taxon>
        <taxon>Hexapoda</taxon>
        <taxon>Insecta</taxon>
        <taxon>Pterygota</taxon>
        <taxon>Neoptera</taxon>
        <taxon>Endopterygota</taxon>
        <taxon>Diptera</taxon>
        <taxon>Nematocera</taxon>
        <taxon>Culicoidea</taxon>
        <taxon>Culicidae</taxon>
        <taxon>Culicinae</taxon>
        <taxon>Culicini</taxon>
        <taxon>Culex</taxon>
        <taxon>Culex</taxon>
    </lineage>
</organism>
<reference evidence="2" key="1">
    <citation type="submission" date="2021-05" db="EMBL/GenBank/DDBJ databases">
        <authorList>
            <person name="Alioto T."/>
            <person name="Alioto T."/>
            <person name="Gomez Garrido J."/>
        </authorList>
    </citation>
    <scope>NUCLEOTIDE SEQUENCE</scope>
</reference>
<dbReference type="EMBL" id="HBUE01087632">
    <property type="protein sequence ID" value="CAG6480130.1"/>
    <property type="molecule type" value="Transcribed_RNA"/>
</dbReference>